<dbReference type="Proteomes" id="UP000285430">
    <property type="component" value="Unassembled WGS sequence"/>
</dbReference>
<accession>A0A3R7F3U2</accession>
<dbReference type="InterPro" id="IPR020845">
    <property type="entry name" value="AMP-binding_CS"/>
</dbReference>
<dbReference type="PANTHER" id="PTHR43272">
    <property type="entry name" value="LONG-CHAIN-FATTY-ACID--COA LIGASE"/>
    <property type="match status" value="1"/>
</dbReference>
<keyword evidence="2" id="KW-0067">ATP-binding</keyword>
<dbReference type="InterPro" id="IPR000873">
    <property type="entry name" value="AMP-dep_synth/lig_dom"/>
</dbReference>
<keyword evidence="1" id="KW-0547">Nucleotide-binding</keyword>
<dbReference type="InterPro" id="IPR042099">
    <property type="entry name" value="ANL_N_sf"/>
</dbReference>
<reference evidence="6 7" key="1">
    <citation type="submission" date="2018-08" db="EMBL/GenBank/DDBJ databases">
        <title>Aphanomyces genome sequencing and annotation.</title>
        <authorList>
            <person name="Minardi D."/>
            <person name="Oidtmann B."/>
            <person name="Van Der Giezen M."/>
            <person name="Studholme D.J."/>
        </authorList>
    </citation>
    <scope>NUCLEOTIDE SEQUENCE [LARGE SCALE GENOMIC DNA]</scope>
    <source>
        <strain evidence="6 7">Da</strain>
    </source>
</reference>
<evidence type="ECO:0000259" key="4">
    <source>
        <dbReference type="Pfam" id="PF00085"/>
    </source>
</evidence>
<dbReference type="GO" id="GO:0004467">
    <property type="term" value="F:long-chain fatty acid-CoA ligase activity"/>
    <property type="evidence" value="ECO:0007669"/>
    <property type="project" value="TreeGrafter"/>
</dbReference>
<dbReference type="InterPro" id="IPR036249">
    <property type="entry name" value="Thioredoxin-like_sf"/>
</dbReference>
<keyword evidence="3" id="KW-0472">Membrane</keyword>
<feature type="domain" description="Thioredoxin" evidence="4">
    <location>
        <begin position="77"/>
        <end position="145"/>
    </location>
</feature>
<dbReference type="PANTHER" id="PTHR43272:SF33">
    <property type="entry name" value="AMP-BINDING DOMAIN-CONTAINING PROTEIN-RELATED"/>
    <property type="match status" value="1"/>
</dbReference>
<dbReference type="PROSITE" id="PS00455">
    <property type="entry name" value="AMP_BINDING"/>
    <property type="match status" value="1"/>
</dbReference>
<dbReference type="Pfam" id="PF00501">
    <property type="entry name" value="AMP-binding"/>
    <property type="match status" value="1"/>
</dbReference>
<feature type="transmembrane region" description="Helical" evidence="3">
    <location>
        <begin position="21"/>
        <end position="39"/>
    </location>
</feature>
<comment type="caution">
    <text evidence="6">The sequence shown here is derived from an EMBL/GenBank/DDBJ whole genome shotgun (WGS) entry which is preliminary data.</text>
</comment>
<dbReference type="SUPFAM" id="SSF56801">
    <property type="entry name" value="Acetyl-CoA synthetase-like"/>
    <property type="match status" value="1"/>
</dbReference>
<dbReference type="GO" id="GO:0005783">
    <property type="term" value="C:endoplasmic reticulum"/>
    <property type="evidence" value="ECO:0007669"/>
    <property type="project" value="TreeGrafter"/>
</dbReference>
<dbReference type="InterPro" id="IPR013766">
    <property type="entry name" value="Thioredoxin_domain"/>
</dbReference>
<feature type="transmembrane region" description="Helical" evidence="3">
    <location>
        <begin position="168"/>
        <end position="191"/>
    </location>
</feature>
<evidence type="ECO:0008006" key="8">
    <source>
        <dbReference type="Google" id="ProtNLM"/>
    </source>
</evidence>
<evidence type="ECO:0000313" key="6">
    <source>
        <dbReference type="EMBL" id="RHZ23315.1"/>
    </source>
</evidence>
<gene>
    <name evidence="6" type="ORF">DYB37_009809</name>
</gene>
<feature type="non-terminal residue" evidence="6">
    <location>
        <position position="1"/>
    </location>
</feature>
<protein>
    <recommendedName>
        <fullName evidence="8">AMP-dependent synthetase/ligase domain-containing protein</fullName>
    </recommendedName>
</protein>
<dbReference type="Pfam" id="PF00085">
    <property type="entry name" value="Thioredoxin"/>
    <property type="match status" value="1"/>
</dbReference>
<organism evidence="6 7">
    <name type="scientific">Aphanomyces astaci</name>
    <name type="common">Crayfish plague agent</name>
    <dbReference type="NCBI Taxonomy" id="112090"/>
    <lineage>
        <taxon>Eukaryota</taxon>
        <taxon>Sar</taxon>
        <taxon>Stramenopiles</taxon>
        <taxon>Oomycota</taxon>
        <taxon>Saprolegniomycetes</taxon>
        <taxon>Saprolegniales</taxon>
        <taxon>Verrucalvaceae</taxon>
        <taxon>Aphanomyces</taxon>
    </lineage>
</organism>
<evidence type="ECO:0000259" key="5">
    <source>
        <dbReference type="Pfam" id="PF00501"/>
    </source>
</evidence>
<dbReference type="Gene3D" id="3.40.30.10">
    <property type="entry name" value="Glutaredoxin"/>
    <property type="match status" value="1"/>
</dbReference>
<dbReference type="VEuPathDB" id="FungiDB:H257_03201"/>
<dbReference type="CDD" id="cd02961">
    <property type="entry name" value="PDI_a_family"/>
    <property type="match status" value="1"/>
</dbReference>
<evidence type="ECO:0000256" key="2">
    <source>
        <dbReference type="ARBA" id="ARBA00022840"/>
    </source>
</evidence>
<dbReference type="SUPFAM" id="SSF52833">
    <property type="entry name" value="Thioredoxin-like"/>
    <property type="match status" value="1"/>
</dbReference>
<dbReference type="GO" id="GO:0016020">
    <property type="term" value="C:membrane"/>
    <property type="evidence" value="ECO:0007669"/>
    <property type="project" value="TreeGrafter"/>
</dbReference>
<dbReference type="Gene3D" id="3.40.50.12780">
    <property type="entry name" value="N-terminal domain of ligase-like"/>
    <property type="match status" value="1"/>
</dbReference>
<feature type="domain" description="AMP-dependent synthetase/ligase" evidence="5">
    <location>
        <begin position="261"/>
        <end position="654"/>
    </location>
</feature>
<dbReference type="EMBL" id="QUTH01002880">
    <property type="protein sequence ID" value="RHZ23315.1"/>
    <property type="molecule type" value="Genomic_DNA"/>
</dbReference>
<dbReference type="GO" id="GO:0005524">
    <property type="term" value="F:ATP binding"/>
    <property type="evidence" value="ECO:0007669"/>
    <property type="project" value="UniProtKB-KW"/>
</dbReference>
<name>A0A3R7F3U2_APHAT</name>
<proteinExistence type="predicted"/>
<evidence type="ECO:0000256" key="3">
    <source>
        <dbReference type="SAM" id="Phobius"/>
    </source>
</evidence>
<evidence type="ECO:0000256" key="1">
    <source>
        <dbReference type="ARBA" id="ARBA00022741"/>
    </source>
</evidence>
<dbReference type="AlphaFoldDB" id="A0A3R7F3U2"/>
<evidence type="ECO:0000313" key="7">
    <source>
        <dbReference type="Proteomes" id="UP000285430"/>
    </source>
</evidence>
<keyword evidence="3" id="KW-1133">Transmembrane helix</keyword>
<keyword evidence="3" id="KW-0812">Transmembrane</keyword>
<sequence>FKDTLTRGGGRSAIAEYFPAFNMHTFLVAAVAAMAAAVTSTQVPKLDQDILKTHTVPAPNAVEFDKLLAEKDVVFAKSLAPTWKQLSAAFSVLDNAAVVHIDCDKHESLCTTHGIEGFPTLKLYRGTKFEEYEGQRSVGALSDFLVNRVDAPIHNFGTDPSSPPPTPVLNALLVVGLTFLVGFSLAGYLLFFRPGRKASPPAFFSQPDTSTVRPGHGAVYKVGSFPNPQASLLEVLETAVVTNGDGAFLGRRRFDAAGNAGPYQWDSYAAVYDRIRNLSAGLQHENMIDPTPGDGRRLLCIYMKNCPEYVVAQYAAFYAGGAFCALYDTLGASSTGFILSQTQGSTVICTTSELKAIVQVKASAPTLRHVVVCDVVIKTQADLDLCGQAGLQLWTMRELELIGTKHPRPATYPKVSALSFLMYTSGTTGDPKGVEITHANILACAAGAKDRLNRGDGAVCFTPASIHLSYLPMPHILEQIVQSVMISAKGRIGFYQGNTLKLTEDLVELRPTHFVTVPRLLNKIYDKVIQAGGSSSSAGGIKGWLFKRAVQTKLANLKQGYQAHPLYDKLVFSKIQAKLGLDRCRFVLTGSAPISDDVLSFFRILLTSTITEGYGQSECTGASTLTDHDDVQCGTVGAPMTSCEIKLVSVPEMGYYIYISIRHEKQLITKRHRYLVTDSVHGDVNKIPVNGRGEICFRGPTVFSGYFKAPDKTAEAIDADGWLHSGDIGVWTLDGRLKIVDRKKNIFKLSQGEYVAPEKIENVIKASVYVGQSFVYGDSLHAVLVGIIVPEAAQLKTLADSLNVSGSLIDLCRHPKVVEAVHKDIVAVGKKGALSGFETVRAILLHPEHFTVENDLLTPTFKLKRNDAKKLFSTQIDALYDKAGDLVAGKNIKQGE</sequence>